<keyword evidence="2" id="KW-0378">Hydrolase</keyword>
<accession>A0A2S4PTR7</accession>
<evidence type="ECO:0000256" key="2">
    <source>
        <dbReference type="ARBA" id="ARBA00022801"/>
    </source>
</evidence>
<organism evidence="3 4">
    <name type="scientific">Erysiphe pulchra</name>
    <dbReference type="NCBI Taxonomy" id="225359"/>
    <lineage>
        <taxon>Eukaryota</taxon>
        <taxon>Fungi</taxon>
        <taxon>Dikarya</taxon>
        <taxon>Ascomycota</taxon>
        <taxon>Pezizomycotina</taxon>
        <taxon>Leotiomycetes</taxon>
        <taxon>Erysiphales</taxon>
        <taxon>Erysiphaceae</taxon>
        <taxon>Erysiphe</taxon>
    </lineage>
</organism>
<evidence type="ECO:0000256" key="1">
    <source>
        <dbReference type="ARBA" id="ARBA00022722"/>
    </source>
</evidence>
<dbReference type="OrthoDB" id="5425539at2759"/>
<keyword evidence="1" id="KW-0540">Nuclease</keyword>
<dbReference type="GO" id="GO:0016787">
    <property type="term" value="F:hydrolase activity"/>
    <property type="evidence" value="ECO:0007669"/>
    <property type="project" value="UniProtKB-KW"/>
</dbReference>
<dbReference type="Gene3D" id="3.10.450.30">
    <property type="entry name" value="Microbial ribonucleases"/>
    <property type="match status" value="3"/>
</dbReference>
<proteinExistence type="predicted"/>
<gene>
    <name evidence="3" type="ORF">EPUL_001982</name>
</gene>
<dbReference type="AlphaFoldDB" id="A0A2S4PTR7"/>
<dbReference type="SUPFAM" id="SSF53933">
    <property type="entry name" value="Microbial ribonucleases"/>
    <property type="match status" value="2"/>
</dbReference>
<comment type="caution">
    <text evidence="3">The sequence shown here is derived from an EMBL/GenBank/DDBJ whole genome shotgun (WGS) entry which is preliminary data.</text>
</comment>
<dbReference type="Proteomes" id="UP000237438">
    <property type="component" value="Unassembled WGS sequence"/>
</dbReference>
<feature type="non-terminal residue" evidence="3">
    <location>
        <position position="440"/>
    </location>
</feature>
<evidence type="ECO:0000313" key="3">
    <source>
        <dbReference type="EMBL" id="POS85426.1"/>
    </source>
</evidence>
<dbReference type="GO" id="GO:0004540">
    <property type="term" value="F:RNA nuclease activity"/>
    <property type="evidence" value="ECO:0007669"/>
    <property type="project" value="InterPro"/>
</dbReference>
<dbReference type="InterPro" id="IPR016191">
    <property type="entry name" value="Ribonuclease/ribotoxin"/>
</dbReference>
<name>A0A2S4PTR7_9PEZI</name>
<sequence>MCFPSEPCIFLALTITIDTETTYRVVFTTDSREPVDVIAKILTGDYTKCIRRDSSHIEPSHLEPVIPNGFVCGHEFFTDEILRQSLAIAQSKIGESTRYPFPYVGNLFPADSGYQMWPILRGKNLYKSGTVNIRPYYLILNKEWNLVEVVVKGYSNNFLRCIRSRQAPKAPASDPHSKLFAPPPKTGYICGKAFFDDKVLESSAEMAKIQAGKLSISKFPEEYSGHPYNEQCLIWPLKQDGSLYNRGTLGPYRLVLKPDYTVLSVAIFDGNILKACDKKTRKAKKNHDTSEYLCAHQIFSHQKLLTAAEEACARMSPGARYRYPAKYVGPKFDLEGPYFTYPVFQQGVHGQRPDAKIEVGLDRVVINTNCEVVGALTSLNEVINGDLKNGFQRRLVKCHRLDDGPLPDDFFGENAVSKSQLLSRNRHFKFAGKTAHHLPS</sequence>
<dbReference type="EMBL" id="PEDP01000607">
    <property type="protein sequence ID" value="POS85426.1"/>
    <property type="molecule type" value="Genomic_DNA"/>
</dbReference>
<keyword evidence="4" id="KW-1185">Reference proteome</keyword>
<dbReference type="GO" id="GO:0003723">
    <property type="term" value="F:RNA binding"/>
    <property type="evidence" value="ECO:0007669"/>
    <property type="project" value="InterPro"/>
</dbReference>
<evidence type="ECO:0000313" key="4">
    <source>
        <dbReference type="Proteomes" id="UP000237438"/>
    </source>
</evidence>
<protein>
    <submittedName>
        <fullName evidence="3">Uncharacterized protein</fullName>
    </submittedName>
</protein>
<reference evidence="3 4" key="1">
    <citation type="submission" date="2017-10" db="EMBL/GenBank/DDBJ databases">
        <title>Development of genomic resources for the powdery mildew, Erysiphe pulchra.</title>
        <authorList>
            <person name="Wadl P.A."/>
            <person name="Mack B.M."/>
            <person name="Moore G."/>
            <person name="Beltz S.B."/>
        </authorList>
    </citation>
    <scope>NUCLEOTIDE SEQUENCE [LARGE SCALE GENOMIC DNA]</scope>
    <source>
        <strain evidence="3">Cflorida</strain>
    </source>
</reference>